<name>A0A3M7R2M3_BRAPC</name>
<keyword evidence="3" id="KW-1185">Reference proteome</keyword>
<dbReference type="AlphaFoldDB" id="A0A3M7R2M3"/>
<evidence type="ECO:0000313" key="3">
    <source>
        <dbReference type="Proteomes" id="UP000276133"/>
    </source>
</evidence>
<reference evidence="2 3" key="1">
    <citation type="journal article" date="2018" name="Sci. Rep.">
        <title>Genomic signatures of local adaptation to the degree of environmental predictability in rotifers.</title>
        <authorList>
            <person name="Franch-Gras L."/>
            <person name="Hahn C."/>
            <person name="Garcia-Roger E.M."/>
            <person name="Carmona M.J."/>
            <person name="Serra M."/>
            <person name="Gomez A."/>
        </authorList>
    </citation>
    <scope>NUCLEOTIDE SEQUENCE [LARGE SCALE GENOMIC DNA]</scope>
    <source>
        <strain evidence="2">HYR1</strain>
    </source>
</reference>
<dbReference type="EMBL" id="REGN01004364">
    <property type="protein sequence ID" value="RNA17850.1"/>
    <property type="molecule type" value="Genomic_DNA"/>
</dbReference>
<proteinExistence type="predicted"/>
<evidence type="ECO:0000256" key="1">
    <source>
        <dbReference type="SAM" id="Phobius"/>
    </source>
</evidence>
<keyword evidence="1" id="KW-0812">Transmembrane</keyword>
<keyword evidence="1" id="KW-0472">Membrane</keyword>
<comment type="caution">
    <text evidence="2">The sequence shown here is derived from an EMBL/GenBank/DDBJ whole genome shotgun (WGS) entry which is preliminary data.</text>
</comment>
<gene>
    <name evidence="2" type="ORF">BpHYR1_032400</name>
</gene>
<keyword evidence="1" id="KW-1133">Transmembrane helix</keyword>
<protein>
    <submittedName>
        <fullName evidence="2">Uncharacterized protein</fullName>
    </submittedName>
</protein>
<sequence>MVADRWRTAGQSVRKLPEYSEATKLSRSNILIFFSAYVSFYSFMKQILISIKVLIVTMAKAFNS</sequence>
<evidence type="ECO:0000313" key="2">
    <source>
        <dbReference type="EMBL" id="RNA17850.1"/>
    </source>
</evidence>
<dbReference type="Proteomes" id="UP000276133">
    <property type="component" value="Unassembled WGS sequence"/>
</dbReference>
<accession>A0A3M7R2M3</accession>
<organism evidence="2 3">
    <name type="scientific">Brachionus plicatilis</name>
    <name type="common">Marine rotifer</name>
    <name type="synonym">Brachionus muelleri</name>
    <dbReference type="NCBI Taxonomy" id="10195"/>
    <lineage>
        <taxon>Eukaryota</taxon>
        <taxon>Metazoa</taxon>
        <taxon>Spiralia</taxon>
        <taxon>Gnathifera</taxon>
        <taxon>Rotifera</taxon>
        <taxon>Eurotatoria</taxon>
        <taxon>Monogononta</taxon>
        <taxon>Pseudotrocha</taxon>
        <taxon>Ploima</taxon>
        <taxon>Brachionidae</taxon>
        <taxon>Brachionus</taxon>
    </lineage>
</organism>
<feature type="transmembrane region" description="Helical" evidence="1">
    <location>
        <begin position="30"/>
        <end position="55"/>
    </location>
</feature>